<name>A0A852SAG6_9MICO</name>
<dbReference type="AlphaFoldDB" id="A0A852SAG6"/>
<proteinExistence type="predicted"/>
<dbReference type="Proteomes" id="UP000549913">
    <property type="component" value="Unassembled WGS sequence"/>
</dbReference>
<dbReference type="EMBL" id="JACCBM010000001">
    <property type="protein sequence ID" value="NYD69362.1"/>
    <property type="molecule type" value="Genomic_DNA"/>
</dbReference>
<protein>
    <submittedName>
        <fullName evidence="1">Uncharacterized protein</fullName>
    </submittedName>
</protein>
<accession>A0A852SAG6</accession>
<sequence>MVGVAATSVPLATAAVEADVVPRLVYPASVPVTFTELRSGR</sequence>
<keyword evidence="2" id="KW-1185">Reference proteome</keyword>
<gene>
    <name evidence="1" type="ORF">BJ984_000520</name>
</gene>
<evidence type="ECO:0000313" key="2">
    <source>
        <dbReference type="Proteomes" id="UP000549913"/>
    </source>
</evidence>
<dbReference type="RefSeq" id="WP_271206371.1">
    <property type="nucleotide sequence ID" value="NZ_BSEW01000001.1"/>
</dbReference>
<evidence type="ECO:0000313" key="1">
    <source>
        <dbReference type="EMBL" id="NYD69362.1"/>
    </source>
</evidence>
<organism evidence="1 2">
    <name type="scientific">Herbiconiux flava</name>
    <dbReference type="NCBI Taxonomy" id="881268"/>
    <lineage>
        <taxon>Bacteria</taxon>
        <taxon>Bacillati</taxon>
        <taxon>Actinomycetota</taxon>
        <taxon>Actinomycetes</taxon>
        <taxon>Micrococcales</taxon>
        <taxon>Microbacteriaceae</taxon>
        <taxon>Herbiconiux</taxon>
    </lineage>
</organism>
<reference evidence="1 2" key="1">
    <citation type="submission" date="2020-07" db="EMBL/GenBank/DDBJ databases">
        <title>Sequencing the genomes of 1000 actinobacteria strains.</title>
        <authorList>
            <person name="Klenk H.-P."/>
        </authorList>
    </citation>
    <scope>NUCLEOTIDE SEQUENCE [LARGE SCALE GENOMIC DNA]</scope>
    <source>
        <strain evidence="1 2">DSM 26474</strain>
    </source>
</reference>
<comment type="caution">
    <text evidence="1">The sequence shown here is derived from an EMBL/GenBank/DDBJ whole genome shotgun (WGS) entry which is preliminary data.</text>
</comment>